<dbReference type="PANTHER" id="PTHR32301">
    <property type="entry name" value="COUNTIN RECEPTOR CNR3-RELATED"/>
    <property type="match status" value="1"/>
</dbReference>
<dbReference type="SUPFAM" id="SSF52540">
    <property type="entry name" value="P-loop containing nucleoside triphosphate hydrolases"/>
    <property type="match status" value="1"/>
</dbReference>
<name>A0A9W7LF36_9STRA</name>
<dbReference type="Proteomes" id="UP001165065">
    <property type="component" value="Unassembled WGS sequence"/>
</dbReference>
<feature type="region of interest" description="Disordered" evidence="1">
    <location>
        <begin position="72"/>
        <end position="174"/>
    </location>
</feature>
<dbReference type="Pfam" id="PF03567">
    <property type="entry name" value="Sulfotransfer_2"/>
    <property type="match status" value="1"/>
</dbReference>
<feature type="compositionally biased region" description="Low complexity" evidence="1">
    <location>
        <begin position="85"/>
        <end position="100"/>
    </location>
</feature>
<keyword evidence="2" id="KW-0472">Membrane</keyword>
<dbReference type="InterPro" id="IPR005331">
    <property type="entry name" value="Sulfotransferase"/>
</dbReference>
<feature type="compositionally biased region" description="Low complexity" evidence="1">
    <location>
        <begin position="117"/>
        <end position="132"/>
    </location>
</feature>
<feature type="compositionally biased region" description="Polar residues" evidence="1">
    <location>
        <begin position="148"/>
        <end position="158"/>
    </location>
</feature>
<feature type="region of interest" description="Disordered" evidence="1">
    <location>
        <begin position="1"/>
        <end position="25"/>
    </location>
</feature>
<dbReference type="GO" id="GO:0008146">
    <property type="term" value="F:sulfotransferase activity"/>
    <property type="evidence" value="ECO:0007669"/>
    <property type="project" value="InterPro"/>
</dbReference>
<reference evidence="4" key="1">
    <citation type="journal article" date="2023" name="Commun. Biol.">
        <title>Genome analysis of Parmales, the sister group of diatoms, reveals the evolutionary specialization of diatoms from phago-mixotrophs to photoautotrophs.</title>
        <authorList>
            <person name="Ban H."/>
            <person name="Sato S."/>
            <person name="Yoshikawa S."/>
            <person name="Yamada K."/>
            <person name="Nakamura Y."/>
            <person name="Ichinomiya M."/>
            <person name="Sato N."/>
            <person name="Blanc-Mathieu R."/>
            <person name="Endo H."/>
            <person name="Kuwata A."/>
            <person name="Ogata H."/>
        </authorList>
    </citation>
    <scope>NUCLEOTIDE SEQUENCE [LARGE SCALE GENOMIC DNA]</scope>
</reference>
<gene>
    <name evidence="3" type="ORF">TrCOL_g7447</name>
</gene>
<dbReference type="InterPro" id="IPR053259">
    <property type="entry name" value="Golvesin-related_Golgi"/>
</dbReference>
<keyword evidence="4" id="KW-1185">Reference proteome</keyword>
<comment type="caution">
    <text evidence="3">The sequence shown here is derived from an EMBL/GenBank/DDBJ whole genome shotgun (WGS) entry which is preliminary data.</text>
</comment>
<protein>
    <recommendedName>
        <fullName evidence="5">Sulfotransferase</fullName>
    </recommendedName>
</protein>
<evidence type="ECO:0000256" key="1">
    <source>
        <dbReference type="SAM" id="MobiDB-lite"/>
    </source>
</evidence>
<proteinExistence type="predicted"/>
<evidence type="ECO:0000256" key="2">
    <source>
        <dbReference type="SAM" id="Phobius"/>
    </source>
</evidence>
<dbReference type="PANTHER" id="PTHR32301:SF8">
    <property type="entry name" value="SULFOTRANSFERASE DOMAIN-CONTAINING PROTEIN"/>
    <property type="match status" value="1"/>
</dbReference>
<dbReference type="Gene3D" id="3.40.50.300">
    <property type="entry name" value="P-loop containing nucleotide triphosphate hydrolases"/>
    <property type="match status" value="1"/>
</dbReference>
<evidence type="ECO:0000313" key="4">
    <source>
        <dbReference type="Proteomes" id="UP001165065"/>
    </source>
</evidence>
<organism evidence="3 4">
    <name type="scientific">Triparma columacea</name>
    <dbReference type="NCBI Taxonomy" id="722753"/>
    <lineage>
        <taxon>Eukaryota</taxon>
        <taxon>Sar</taxon>
        <taxon>Stramenopiles</taxon>
        <taxon>Ochrophyta</taxon>
        <taxon>Bolidophyceae</taxon>
        <taxon>Parmales</taxon>
        <taxon>Triparmaceae</taxon>
        <taxon>Triparma</taxon>
    </lineage>
</organism>
<dbReference type="EMBL" id="BRYA01000349">
    <property type="protein sequence ID" value="GMI47531.1"/>
    <property type="molecule type" value="Genomic_DNA"/>
</dbReference>
<feature type="compositionally biased region" description="Polar residues" evidence="1">
    <location>
        <begin position="8"/>
        <end position="19"/>
    </location>
</feature>
<dbReference type="OrthoDB" id="201875at2759"/>
<sequence>MGKKSHSSKNNAVEWSTPQCQPPLTLADKTYGNQGRGGGWRSMTGMLLVTLVMMSVLTMLSVLPTLTTTYLDNSSSEVPGEKNKSPVSRPTVVSPVVTTTYLDNSSSEVPGGGENKSPVSHPTVVSPVVTTTYLDKSSSEVPGEKNKSPVSRPTVPTETQPPAPKSTPKLKPAASSTQVDIHFVHIPKTGGTSLNAVLRQIACHLDPARNADCCLNPGFCDNAHRRCAAIKGCTNHLPNLKWIFEPPPSITMMREPVSRLISAFFYRGHSPNIDSFGVRPEFKQIKLGKAPRVEFPEYIEMVEYQNIQTRMLGAGSFPYRNVTITDEIFAKAQEAVEGFFFVGVQEAYELSVELLQRELKVGELDIPIENERDNNSKPKTKMDKDRIRSDTKLIARTLEVNDWDVRLYDMGVRRFCTALAKYPDLLDKLNTTKVKCPAEST</sequence>
<accession>A0A9W7LF36</accession>
<evidence type="ECO:0000313" key="3">
    <source>
        <dbReference type="EMBL" id="GMI47531.1"/>
    </source>
</evidence>
<evidence type="ECO:0008006" key="5">
    <source>
        <dbReference type="Google" id="ProtNLM"/>
    </source>
</evidence>
<keyword evidence="2" id="KW-1133">Transmembrane helix</keyword>
<keyword evidence="2" id="KW-0812">Transmembrane</keyword>
<feature type="transmembrane region" description="Helical" evidence="2">
    <location>
        <begin position="46"/>
        <end position="66"/>
    </location>
</feature>
<dbReference type="AlphaFoldDB" id="A0A9W7LF36"/>
<dbReference type="InterPro" id="IPR027417">
    <property type="entry name" value="P-loop_NTPase"/>
</dbReference>
<dbReference type="GO" id="GO:0016020">
    <property type="term" value="C:membrane"/>
    <property type="evidence" value="ECO:0007669"/>
    <property type="project" value="InterPro"/>
</dbReference>